<accession>A0AAW1D0B0</accession>
<protein>
    <recommendedName>
        <fullName evidence="13">Cytochrome P450 18a1</fullName>
    </recommendedName>
</protein>
<keyword evidence="10" id="KW-1133">Transmembrane helix</keyword>
<dbReference type="GO" id="GO:0016020">
    <property type="term" value="C:membrane"/>
    <property type="evidence" value="ECO:0007669"/>
    <property type="project" value="UniProtKB-SubCell"/>
</dbReference>
<feature type="binding site" description="axial binding residue" evidence="8">
    <location>
        <position position="456"/>
    </location>
    <ligand>
        <name>heme</name>
        <dbReference type="ChEBI" id="CHEBI:30413"/>
    </ligand>
    <ligandPart>
        <name>Fe</name>
        <dbReference type="ChEBI" id="CHEBI:18248"/>
    </ligandPart>
</feature>
<comment type="caution">
    <text evidence="11">The sequence shown here is derived from an EMBL/GenBank/DDBJ whole genome shotgun (WGS) entry which is preliminary data.</text>
</comment>
<dbReference type="PRINTS" id="PR01686">
    <property type="entry name" value="EP450ICYP2D"/>
</dbReference>
<evidence type="ECO:0000256" key="4">
    <source>
        <dbReference type="ARBA" id="ARBA00023002"/>
    </source>
</evidence>
<dbReference type="InterPro" id="IPR001128">
    <property type="entry name" value="Cyt_P450"/>
</dbReference>
<dbReference type="Proteomes" id="UP001461498">
    <property type="component" value="Unassembled WGS sequence"/>
</dbReference>
<keyword evidence="3 8" id="KW-0479">Metal-binding</keyword>
<dbReference type="InterPro" id="IPR017972">
    <property type="entry name" value="Cyt_P450_CS"/>
</dbReference>
<keyword evidence="4 9" id="KW-0560">Oxidoreductase</keyword>
<evidence type="ECO:0000256" key="6">
    <source>
        <dbReference type="ARBA" id="ARBA00023033"/>
    </source>
</evidence>
<comment type="cofactor">
    <cofactor evidence="8">
        <name>heme</name>
        <dbReference type="ChEBI" id="CHEBI:30413"/>
    </cofactor>
</comment>
<comment type="similarity">
    <text evidence="2 9">Belongs to the cytochrome P450 family.</text>
</comment>
<dbReference type="AlphaFoldDB" id="A0AAW1D0B0"/>
<dbReference type="GO" id="GO:0006082">
    <property type="term" value="P:organic acid metabolic process"/>
    <property type="evidence" value="ECO:0007669"/>
    <property type="project" value="TreeGrafter"/>
</dbReference>
<evidence type="ECO:0000256" key="2">
    <source>
        <dbReference type="ARBA" id="ARBA00010617"/>
    </source>
</evidence>
<proteinExistence type="inferred from homology"/>
<keyword evidence="7 10" id="KW-0472">Membrane</keyword>
<comment type="subcellular location">
    <subcellularLocation>
        <location evidence="1">Membrane</location>
    </subcellularLocation>
</comment>
<dbReference type="EMBL" id="JAPXFL010000007">
    <property type="protein sequence ID" value="KAK9503987.1"/>
    <property type="molecule type" value="Genomic_DNA"/>
</dbReference>
<dbReference type="GO" id="GO:0005506">
    <property type="term" value="F:iron ion binding"/>
    <property type="evidence" value="ECO:0007669"/>
    <property type="project" value="InterPro"/>
</dbReference>
<name>A0AAW1D0B0_9HEMI</name>
<keyword evidence="5 8" id="KW-0408">Iron</keyword>
<evidence type="ECO:0000256" key="1">
    <source>
        <dbReference type="ARBA" id="ARBA00004370"/>
    </source>
</evidence>
<gene>
    <name evidence="11" type="ORF">O3M35_010436</name>
</gene>
<keyword evidence="6 9" id="KW-0503">Monooxygenase</keyword>
<evidence type="ECO:0000256" key="8">
    <source>
        <dbReference type="PIRSR" id="PIRSR602401-1"/>
    </source>
</evidence>
<organism evidence="11 12">
    <name type="scientific">Rhynocoris fuscipes</name>
    <dbReference type="NCBI Taxonomy" id="488301"/>
    <lineage>
        <taxon>Eukaryota</taxon>
        <taxon>Metazoa</taxon>
        <taxon>Ecdysozoa</taxon>
        <taxon>Arthropoda</taxon>
        <taxon>Hexapoda</taxon>
        <taxon>Insecta</taxon>
        <taxon>Pterygota</taxon>
        <taxon>Neoptera</taxon>
        <taxon>Paraneoptera</taxon>
        <taxon>Hemiptera</taxon>
        <taxon>Heteroptera</taxon>
        <taxon>Panheteroptera</taxon>
        <taxon>Cimicomorpha</taxon>
        <taxon>Reduviidae</taxon>
        <taxon>Harpactorinae</taxon>
        <taxon>Harpactorini</taxon>
        <taxon>Rhynocoris</taxon>
    </lineage>
</organism>
<sequence>MFTSSKLLKSLFRFIEPTTVLVFIFVLLLVKLLLKNLYKIKTLPPGPWGLPIFGYLPFLKQEAHVHFGELAEKYGGIFSLSLGNQFLVILSDYKIIREAFRREEFTNRPDTELTHILGGYGIINSDGRLWKDQRKFLHDRLRKFGMTYSGQGKEQMEARIMREVEVFLQTLVREKHRTIDLNPILCTSISNVICSLIMSVRFQQADQKFNRFMNLIAEGFRLFGSLSYANFFPIMRYLPGLQDVIKKIDQNRNEMAEFFQETVDLHRNSFDESNMRDLIDNYLLEISDAKAAGFDKELFDGKDHDRQMQQIIGDLFSAGMETIKTTLLWSIIYMLHEPEIRRKVQAELDEVVGRRRLPRLEDRRDLPYTEATILEVLRISSIVPLGTTHATTREVQLAGYTIPANAHIVPLLHAVHMDSNLWHEPEVFNPKRFLSPEGKVCKPEFFLPFGVGRRMCLGDVLARMELFEFFACLMHTFDIDVPNGMDLPSLKATTGVTLTPQEFQISLIQRPLQDSNYEFLNQSTITNLRTAGSH</sequence>
<keyword evidence="12" id="KW-1185">Reference proteome</keyword>
<dbReference type="InterPro" id="IPR036396">
    <property type="entry name" value="Cyt_P450_sf"/>
</dbReference>
<dbReference type="InterPro" id="IPR002401">
    <property type="entry name" value="Cyt_P450_E_grp-I"/>
</dbReference>
<dbReference type="PANTHER" id="PTHR24300:SF413">
    <property type="entry name" value="CYTOCHROME P450 18A1"/>
    <property type="match status" value="1"/>
</dbReference>
<dbReference type="PRINTS" id="PR00463">
    <property type="entry name" value="EP450I"/>
</dbReference>
<dbReference type="GO" id="GO:0016712">
    <property type="term" value="F:oxidoreductase activity, acting on paired donors, with incorporation or reduction of molecular oxygen, reduced flavin or flavoprotein as one donor, and incorporation of one atom of oxygen"/>
    <property type="evidence" value="ECO:0007669"/>
    <property type="project" value="InterPro"/>
</dbReference>
<evidence type="ECO:0008006" key="13">
    <source>
        <dbReference type="Google" id="ProtNLM"/>
    </source>
</evidence>
<evidence type="ECO:0000256" key="3">
    <source>
        <dbReference type="ARBA" id="ARBA00022723"/>
    </source>
</evidence>
<feature type="transmembrane region" description="Helical" evidence="10">
    <location>
        <begin position="12"/>
        <end position="34"/>
    </location>
</feature>
<keyword evidence="10" id="KW-0812">Transmembrane</keyword>
<dbReference type="SUPFAM" id="SSF48264">
    <property type="entry name" value="Cytochrome P450"/>
    <property type="match status" value="1"/>
</dbReference>
<dbReference type="Pfam" id="PF00067">
    <property type="entry name" value="p450"/>
    <property type="match status" value="1"/>
</dbReference>
<evidence type="ECO:0000256" key="5">
    <source>
        <dbReference type="ARBA" id="ARBA00023004"/>
    </source>
</evidence>
<dbReference type="Gene3D" id="1.10.630.10">
    <property type="entry name" value="Cytochrome P450"/>
    <property type="match status" value="1"/>
</dbReference>
<dbReference type="PRINTS" id="PR00385">
    <property type="entry name" value="P450"/>
</dbReference>
<dbReference type="PANTHER" id="PTHR24300">
    <property type="entry name" value="CYTOCHROME P450 508A4-RELATED"/>
    <property type="match status" value="1"/>
</dbReference>
<dbReference type="InterPro" id="IPR008069">
    <property type="entry name" value="Cyt_P450_E_grp-I_CYP2D-like"/>
</dbReference>
<evidence type="ECO:0000256" key="10">
    <source>
        <dbReference type="SAM" id="Phobius"/>
    </source>
</evidence>
<dbReference type="InterPro" id="IPR050182">
    <property type="entry name" value="Cytochrome_P450_fam2"/>
</dbReference>
<dbReference type="GO" id="GO:0008395">
    <property type="term" value="F:steroid hydroxylase activity"/>
    <property type="evidence" value="ECO:0007669"/>
    <property type="project" value="TreeGrafter"/>
</dbReference>
<dbReference type="GO" id="GO:0005737">
    <property type="term" value="C:cytoplasm"/>
    <property type="evidence" value="ECO:0007669"/>
    <property type="project" value="TreeGrafter"/>
</dbReference>
<dbReference type="GO" id="GO:0006805">
    <property type="term" value="P:xenobiotic metabolic process"/>
    <property type="evidence" value="ECO:0007669"/>
    <property type="project" value="TreeGrafter"/>
</dbReference>
<dbReference type="GO" id="GO:0020037">
    <property type="term" value="F:heme binding"/>
    <property type="evidence" value="ECO:0007669"/>
    <property type="project" value="InterPro"/>
</dbReference>
<reference evidence="11 12" key="1">
    <citation type="submission" date="2022-12" db="EMBL/GenBank/DDBJ databases">
        <title>Chromosome-level genome assembly of true bugs.</title>
        <authorList>
            <person name="Ma L."/>
            <person name="Li H."/>
        </authorList>
    </citation>
    <scope>NUCLEOTIDE SEQUENCE [LARGE SCALE GENOMIC DNA]</scope>
    <source>
        <strain evidence="11">Lab_2022b</strain>
    </source>
</reference>
<keyword evidence="8 9" id="KW-0349">Heme</keyword>
<evidence type="ECO:0000313" key="12">
    <source>
        <dbReference type="Proteomes" id="UP001461498"/>
    </source>
</evidence>
<dbReference type="FunFam" id="1.10.630.10:FF:000070">
    <property type="entry name" value="cytochrome P450 18a1"/>
    <property type="match status" value="1"/>
</dbReference>
<evidence type="ECO:0000313" key="11">
    <source>
        <dbReference type="EMBL" id="KAK9503987.1"/>
    </source>
</evidence>
<dbReference type="PROSITE" id="PS00086">
    <property type="entry name" value="CYTOCHROME_P450"/>
    <property type="match status" value="1"/>
</dbReference>
<evidence type="ECO:0000256" key="9">
    <source>
        <dbReference type="RuleBase" id="RU000461"/>
    </source>
</evidence>
<evidence type="ECO:0000256" key="7">
    <source>
        <dbReference type="ARBA" id="ARBA00023136"/>
    </source>
</evidence>